<dbReference type="InterPro" id="IPR041921">
    <property type="entry name" value="NuoE_N"/>
</dbReference>
<dbReference type="Gene3D" id="3.40.30.10">
    <property type="entry name" value="Glutaredoxin"/>
    <property type="match status" value="1"/>
</dbReference>
<feature type="binding site" evidence="10">
    <location>
        <position position="129"/>
    </location>
    <ligand>
        <name>[2Fe-2S] cluster</name>
        <dbReference type="ChEBI" id="CHEBI:190135"/>
    </ligand>
</feature>
<dbReference type="AlphaFoldDB" id="A0A1I1LII6"/>
<dbReference type="PANTHER" id="PTHR43342">
    <property type="entry name" value="NADH-QUINONE OXIDOREDUCTASE, E SUBUNIT"/>
    <property type="match status" value="1"/>
</dbReference>
<dbReference type="SUPFAM" id="SSF52833">
    <property type="entry name" value="Thioredoxin-like"/>
    <property type="match status" value="1"/>
</dbReference>
<protein>
    <recommendedName>
        <fullName evidence="2">NADH-quinone oxidoreductase subunit E</fullName>
    </recommendedName>
    <alternativeName>
        <fullName evidence="7">NADH dehydrogenase I subunit E</fullName>
    </alternativeName>
    <alternativeName>
        <fullName evidence="8">NDH-1 subunit E</fullName>
    </alternativeName>
</protein>
<organism evidence="11 12">
    <name type="scientific">Pseudoalteromonas denitrificans DSM 6059</name>
    <dbReference type="NCBI Taxonomy" id="1123010"/>
    <lineage>
        <taxon>Bacteria</taxon>
        <taxon>Pseudomonadati</taxon>
        <taxon>Pseudomonadota</taxon>
        <taxon>Gammaproteobacteria</taxon>
        <taxon>Alteromonadales</taxon>
        <taxon>Pseudoalteromonadaceae</taxon>
        <taxon>Pseudoalteromonas</taxon>
    </lineage>
</organism>
<name>A0A1I1LII6_9GAMM</name>
<gene>
    <name evidence="11" type="ORF">SAMN02745724_02301</name>
</gene>
<evidence type="ECO:0000256" key="8">
    <source>
        <dbReference type="ARBA" id="ARBA00032788"/>
    </source>
</evidence>
<comment type="similarity">
    <text evidence="1">Belongs to the complex I 24 kDa subunit family.</text>
</comment>
<accession>A0A1I1LII6</accession>
<keyword evidence="5 10" id="KW-0408">Iron</keyword>
<dbReference type="Pfam" id="PF01257">
    <property type="entry name" value="2Fe-2S_thioredx"/>
    <property type="match status" value="1"/>
</dbReference>
<evidence type="ECO:0000256" key="5">
    <source>
        <dbReference type="ARBA" id="ARBA00023004"/>
    </source>
</evidence>
<keyword evidence="12" id="KW-1185">Reference proteome</keyword>
<evidence type="ECO:0000256" key="2">
    <source>
        <dbReference type="ARBA" id="ARBA00019898"/>
    </source>
</evidence>
<keyword evidence="6 10" id="KW-0411">Iron-sulfur</keyword>
<comment type="cofactor">
    <cofactor evidence="10">
        <name>[2Fe-2S] cluster</name>
        <dbReference type="ChEBI" id="CHEBI:190135"/>
    </cofactor>
    <text evidence="10">Binds 1 [2Fe-2S] cluster.</text>
</comment>
<evidence type="ECO:0000256" key="4">
    <source>
        <dbReference type="ARBA" id="ARBA00022723"/>
    </source>
</evidence>
<dbReference type="Gene3D" id="1.10.10.1590">
    <property type="entry name" value="NADH-quinone oxidoreductase subunit E"/>
    <property type="match status" value="1"/>
</dbReference>
<reference evidence="11 12" key="1">
    <citation type="submission" date="2016-10" db="EMBL/GenBank/DDBJ databases">
        <authorList>
            <person name="de Groot N.N."/>
        </authorList>
    </citation>
    <scope>NUCLEOTIDE SEQUENCE [LARGE SCALE GENOMIC DNA]</scope>
    <source>
        <strain evidence="11 12">DSM 6059</strain>
    </source>
</reference>
<feature type="binding site" evidence="10">
    <location>
        <position position="88"/>
    </location>
    <ligand>
        <name>[2Fe-2S] cluster</name>
        <dbReference type="ChEBI" id="CHEBI:190135"/>
    </ligand>
</feature>
<evidence type="ECO:0000313" key="11">
    <source>
        <dbReference type="EMBL" id="SFC69300.1"/>
    </source>
</evidence>
<dbReference type="InterPro" id="IPR036249">
    <property type="entry name" value="Thioredoxin-like_sf"/>
</dbReference>
<dbReference type="PANTHER" id="PTHR43342:SF1">
    <property type="entry name" value="BIFURCATING [FEFE] HYDROGENASE GAMMA SUBUNIT"/>
    <property type="match status" value="1"/>
</dbReference>
<evidence type="ECO:0000256" key="3">
    <source>
        <dbReference type="ARBA" id="ARBA00022714"/>
    </source>
</evidence>
<sequence length="177" mass="19491">MNDLQNTSGNADAQLNKLTIIVDSKKDLPGGLLPILHDIQHEYGFIPKVALGIIATKLNQTEAEIHGVISFYHHFRLTEPGANIVEICRGEACQAMGSKQLENHAKTSLNIDFGQTTTNKNVTLEPVYCLGNCACAPSVKVGDNVHGRMNDKKFDKLMNKLTTFELSLSDNKLQENK</sequence>
<dbReference type="NCBIfam" id="NF004638">
    <property type="entry name" value="PRK05988.1"/>
    <property type="match status" value="1"/>
</dbReference>
<feature type="binding site" evidence="10">
    <location>
        <position position="133"/>
    </location>
    <ligand>
        <name>[2Fe-2S] cluster</name>
        <dbReference type="ChEBI" id="CHEBI:190135"/>
    </ligand>
</feature>
<dbReference type="STRING" id="1123010.SAMN02745724_02301"/>
<dbReference type="PIRSF" id="PIRSF000216">
    <property type="entry name" value="NADH_DH_24kDa"/>
    <property type="match status" value="1"/>
</dbReference>
<evidence type="ECO:0000256" key="10">
    <source>
        <dbReference type="PIRSR" id="PIRSR000216-1"/>
    </source>
</evidence>
<dbReference type="RefSeq" id="WP_091983797.1">
    <property type="nucleotide sequence ID" value="NZ_FOLO01000015.1"/>
</dbReference>
<comment type="cofactor">
    <cofactor evidence="9">
        <name>[2Fe-2S] cluster</name>
        <dbReference type="ChEBI" id="CHEBI:190135"/>
    </cofactor>
</comment>
<feature type="binding site" evidence="10">
    <location>
        <position position="93"/>
    </location>
    <ligand>
        <name>[2Fe-2S] cluster</name>
        <dbReference type="ChEBI" id="CHEBI:190135"/>
    </ligand>
</feature>
<dbReference type="EMBL" id="FOLO01000015">
    <property type="protein sequence ID" value="SFC69300.1"/>
    <property type="molecule type" value="Genomic_DNA"/>
</dbReference>
<dbReference type="InterPro" id="IPR002023">
    <property type="entry name" value="NuoE-like"/>
</dbReference>
<evidence type="ECO:0000256" key="1">
    <source>
        <dbReference type="ARBA" id="ARBA00010643"/>
    </source>
</evidence>
<evidence type="ECO:0000256" key="9">
    <source>
        <dbReference type="ARBA" id="ARBA00034078"/>
    </source>
</evidence>
<dbReference type="GO" id="GO:0016491">
    <property type="term" value="F:oxidoreductase activity"/>
    <property type="evidence" value="ECO:0007669"/>
    <property type="project" value="InterPro"/>
</dbReference>
<dbReference type="Proteomes" id="UP000198862">
    <property type="component" value="Unassembled WGS sequence"/>
</dbReference>
<proteinExistence type="inferred from homology"/>
<dbReference type="OrthoDB" id="9807941at2"/>
<keyword evidence="4 10" id="KW-0479">Metal-binding</keyword>
<dbReference type="CDD" id="cd03081">
    <property type="entry name" value="TRX_Fd_NuoE_FDH_gamma"/>
    <property type="match status" value="1"/>
</dbReference>
<evidence type="ECO:0000256" key="7">
    <source>
        <dbReference type="ARBA" id="ARBA00031580"/>
    </source>
</evidence>
<dbReference type="GO" id="GO:0051537">
    <property type="term" value="F:2 iron, 2 sulfur cluster binding"/>
    <property type="evidence" value="ECO:0007669"/>
    <property type="project" value="UniProtKB-KW"/>
</dbReference>
<dbReference type="GO" id="GO:0046872">
    <property type="term" value="F:metal ion binding"/>
    <property type="evidence" value="ECO:0007669"/>
    <property type="project" value="UniProtKB-KW"/>
</dbReference>
<evidence type="ECO:0000256" key="6">
    <source>
        <dbReference type="ARBA" id="ARBA00023014"/>
    </source>
</evidence>
<dbReference type="InterPro" id="IPR028431">
    <property type="entry name" value="NADP_DH_HndA-like"/>
</dbReference>
<evidence type="ECO:0000313" key="12">
    <source>
        <dbReference type="Proteomes" id="UP000198862"/>
    </source>
</evidence>
<keyword evidence="3 10" id="KW-0001">2Fe-2S</keyword>